<dbReference type="AlphaFoldDB" id="A0A447N5I6"/>
<sequence>MKIQEVKRILTRWQPSSFTLYREVFTQYGGSINMHPDIVDYFMKRHNWHFNSSTIKKMIRLKAPTLSVMIRILAS</sequence>
<dbReference type="Proteomes" id="UP000282086">
    <property type="component" value="Chromosome"/>
</dbReference>
<name>A0A447N5I6_SALET</name>
<reference evidence="1 2" key="1">
    <citation type="submission" date="2018-12" db="EMBL/GenBank/DDBJ databases">
        <authorList>
            <consortium name="Pathogen Informatics"/>
        </authorList>
    </citation>
    <scope>NUCLEOTIDE SEQUENCE [LARGE SCALE GENOMIC DNA]</scope>
    <source>
        <strain evidence="1 2">NCTC129</strain>
    </source>
</reference>
<proteinExistence type="predicted"/>
<organism evidence="1 2">
    <name type="scientific">Salmonella enterica I</name>
    <dbReference type="NCBI Taxonomy" id="59201"/>
    <lineage>
        <taxon>Bacteria</taxon>
        <taxon>Pseudomonadati</taxon>
        <taxon>Pseudomonadota</taxon>
        <taxon>Gammaproteobacteria</taxon>
        <taxon>Enterobacterales</taxon>
        <taxon>Enterobacteriaceae</taxon>
        <taxon>Salmonella</taxon>
    </lineage>
</organism>
<protein>
    <submittedName>
        <fullName evidence="1">Antimicrobial resistance protein Mig-14</fullName>
    </submittedName>
</protein>
<gene>
    <name evidence="1" type="ORF">NCTC129_04752</name>
</gene>
<dbReference type="EMBL" id="LR134140">
    <property type="protein sequence ID" value="VDZ98482.1"/>
    <property type="molecule type" value="Genomic_DNA"/>
</dbReference>
<evidence type="ECO:0000313" key="1">
    <source>
        <dbReference type="EMBL" id="VDZ98482.1"/>
    </source>
</evidence>
<evidence type="ECO:0000313" key="2">
    <source>
        <dbReference type="Proteomes" id="UP000282086"/>
    </source>
</evidence>
<accession>A0A447N5I6</accession>